<dbReference type="InterPro" id="IPR029058">
    <property type="entry name" value="AB_hydrolase_fold"/>
</dbReference>
<evidence type="ECO:0000313" key="5">
    <source>
        <dbReference type="EMBL" id="RKT77885.1"/>
    </source>
</evidence>
<reference evidence="5 6" key="1">
    <citation type="submission" date="2018-10" db="EMBL/GenBank/DDBJ databases">
        <title>Sequencing the genomes of 1000 actinobacteria strains.</title>
        <authorList>
            <person name="Klenk H.-P."/>
        </authorList>
    </citation>
    <scope>NUCLEOTIDE SEQUENCE [LARGE SCALE GENOMIC DNA]</scope>
    <source>
        <strain evidence="5 6">DSM 44267</strain>
    </source>
</reference>
<accession>A0A495XXK4</accession>
<organism evidence="5 6">
    <name type="scientific">Terracoccus luteus</name>
    <dbReference type="NCBI Taxonomy" id="53356"/>
    <lineage>
        <taxon>Bacteria</taxon>
        <taxon>Bacillati</taxon>
        <taxon>Actinomycetota</taxon>
        <taxon>Actinomycetes</taxon>
        <taxon>Micrococcales</taxon>
        <taxon>Intrasporangiaceae</taxon>
        <taxon>Terracoccus</taxon>
    </lineage>
</organism>
<keyword evidence="6" id="KW-1185">Reference proteome</keyword>
<dbReference type="InterPro" id="IPR050261">
    <property type="entry name" value="FrsA_esterase"/>
</dbReference>
<comment type="similarity">
    <text evidence="2">Belongs to the AB hydrolase superfamily. FUS2 hydrolase family.</text>
</comment>
<dbReference type="PANTHER" id="PTHR22946">
    <property type="entry name" value="DIENELACTONE HYDROLASE DOMAIN-CONTAINING PROTEIN-RELATED"/>
    <property type="match status" value="1"/>
</dbReference>
<dbReference type="GO" id="GO:0052689">
    <property type="term" value="F:carboxylic ester hydrolase activity"/>
    <property type="evidence" value="ECO:0007669"/>
    <property type="project" value="UniProtKB-ARBA"/>
</dbReference>
<sequence>MASGTSRRRRLVTRPALVAAAAGAGSALGMASATVATSAYIARRVLTPDELQPDDVAVTAHDGDSVTFGATVDTTAPGRYGVWLDGGRGHLRVGEVLSRDATTVRRALVSVDRGEVAVGPARWNQYYYWDRPSVSLGLADEDVEVRSDVGAMPAWLVRPPSPSGGGGDWAVLVHGRGARKEETLRAVPVLQDAGWSALVVAYRNDRDAPRGPDGRYNLGLSEWRDVEAAVRYAVEHGARRVVLFGWSMGGAIALQLLAQSPLAHHVVAVVLDSPVVDWGSVIAHHARTNRFPSPLVSLTTGLMASSHARRLVGVIEPVDVALTDWVTRADELTRPMLVIASAGDAFVPDTAALALAERRPDLVRLERWEVARHCREWNTDPVRWERAVRDFLVDLGRPRST</sequence>
<gene>
    <name evidence="5" type="ORF">DFJ68_1314</name>
</gene>
<feature type="chain" id="PRO_5038776506" description="AB hydrolase-1 domain-containing protein" evidence="3">
    <location>
        <begin position="32"/>
        <end position="401"/>
    </location>
</feature>
<dbReference type="PANTHER" id="PTHR22946:SF9">
    <property type="entry name" value="POLYKETIDE TRANSFERASE AF380"/>
    <property type="match status" value="1"/>
</dbReference>
<evidence type="ECO:0000259" key="4">
    <source>
        <dbReference type="Pfam" id="PF00561"/>
    </source>
</evidence>
<dbReference type="PROSITE" id="PS51318">
    <property type="entry name" value="TAT"/>
    <property type="match status" value="1"/>
</dbReference>
<dbReference type="Proteomes" id="UP000278440">
    <property type="component" value="Unassembled WGS sequence"/>
</dbReference>
<dbReference type="InterPro" id="IPR000073">
    <property type="entry name" value="AB_hydrolase_1"/>
</dbReference>
<feature type="domain" description="AB hydrolase-1" evidence="4">
    <location>
        <begin position="171"/>
        <end position="282"/>
    </location>
</feature>
<proteinExistence type="inferred from homology"/>
<dbReference type="InterPro" id="IPR006311">
    <property type="entry name" value="TAT_signal"/>
</dbReference>
<keyword evidence="1" id="KW-0378">Hydrolase</keyword>
<dbReference type="Gene3D" id="3.40.50.1820">
    <property type="entry name" value="alpha/beta hydrolase"/>
    <property type="match status" value="1"/>
</dbReference>
<dbReference type="RefSeq" id="WP_121032039.1">
    <property type="nucleotide sequence ID" value="NZ_RBXT01000001.1"/>
</dbReference>
<feature type="signal peptide" evidence="3">
    <location>
        <begin position="1"/>
        <end position="31"/>
    </location>
</feature>
<dbReference type="AlphaFoldDB" id="A0A495XXK4"/>
<evidence type="ECO:0000256" key="3">
    <source>
        <dbReference type="SAM" id="SignalP"/>
    </source>
</evidence>
<comment type="caution">
    <text evidence="5">The sequence shown here is derived from an EMBL/GenBank/DDBJ whole genome shotgun (WGS) entry which is preliminary data.</text>
</comment>
<evidence type="ECO:0000256" key="2">
    <source>
        <dbReference type="ARBA" id="ARBA00038115"/>
    </source>
</evidence>
<evidence type="ECO:0000313" key="6">
    <source>
        <dbReference type="Proteomes" id="UP000278440"/>
    </source>
</evidence>
<dbReference type="SUPFAM" id="SSF53474">
    <property type="entry name" value="alpha/beta-Hydrolases"/>
    <property type="match status" value="1"/>
</dbReference>
<keyword evidence="3" id="KW-0732">Signal</keyword>
<dbReference type="OrthoDB" id="8111537at2"/>
<protein>
    <recommendedName>
        <fullName evidence="4">AB hydrolase-1 domain-containing protein</fullName>
    </recommendedName>
</protein>
<dbReference type="Pfam" id="PF00561">
    <property type="entry name" value="Abhydrolase_1"/>
    <property type="match status" value="1"/>
</dbReference>
<name>A0A495XXK4_9MICO</name>
<dbReference type="EMBL" id="RBXT01000001">
    <property type="protein sequence ID" value="RKT77885.1"/>
    <property type="molecule type" value="Genomic_DNA"/>
</dbReference>
<evidence type="ECO:0000256" key="1">
    <source>
        <dbReference type="ARBA" id="ARBA00022801"/>
    </source>
</evidence>